<organism evidence="1 3">
    <name type="scientific">Tritrichomonas musculus</name>
    <dbReference type="NCBI Taxonomy" id="1915356"/>
    <lineage>
        <taxon>Eukaryota</taxon>
        <taxon>Metamonada</taxon>
        <taxon>Parabasalia</taxon>
        <taxon>Tritrichomonadida</taxon>
        <taxon>Tritrichomonadidae</taxon>
        <taxon>Tritrichomonas</taxon>
    </lineage>
</organism>
<protein>
    <submittedName>
        <fullName evidence="1">Uncharacterized protein</fullName>
    </submittedName>
</protein>
<name>A0ABR2K4D8_9EUKA</name>
<dbReference type="EMBL" id="JAPFFF010000005">
    <property type="protein sequence ID" value="KAK8888599.1"/>
    <property type="molecule type" value="Genomic_DNA"/>
</dbReference>
<keyword evidence="3" id="KW-1185">Reference proteome</keyword>
<accession>A0ABR2K4D8</accession>
<reference evidence="1 3" key="1">
    <citation type="submission" date="2024-04" db="EMBL/GenBank/DDBJ databases">
        <title>Tritrichomonas musculus Genome.</title>
        <authorList>
            <person name="Alves-Ferreira E."/>
            <person name="Grigg M."/>
            <person name="Lorenzi H."/>
            <person name="Galac M."/>
        </authorList>
    </citation>
    <scope>NUCLEOTIDE SEQUENCE [LARGE SCALE GENOMIC DNA]</scope>
    <source>
        <strain evidence="1 3">EAF2021</strain>
    </source>
</reference>
<gene>
    <name evidence="2" type="ORF">M9Y10_033330</name>
    <name evidence="1" type="ORF">M9Y10_041457</name>
</gene>
<evidence type="ECO:0000313" key="3">
    <source>
        <dbReference type="Proteomes" id="UP001470230"/>
    </source>
</evidence>
<evidence type="ECO:0000313" key="1">
    <source>
        <dbReference type="EMBL" id="KAK8885998.1"/>
    </source>
</evidence>
<sequence length="168" mass="20540">MFKRLTEVDGYKVFENYEKSANDLYNMYCEILNKDVEDIDVYEKAKILDNYYTEKKGVNPEKIMDVRRLIVNEYKEFNPGNEKYFFKSGKNPNRFNQEYVASELAKEGCELISEYKNGQTPIYYIYKGKRYYVKFENWRRRHYRPHLGQFPYAHEWDEYNAYMGYNTK</sequence>
<proteinExistence type="predicted"/>
<dbReference type="EMBL" id="JAPFFF010000007">
    <property type="protein sequence ID" value="KAK8885998.1"/>
    <property type="molecule type" value="Genomic_DNA"/>
</dbReference>
<evidence type="ECO:0000313" key="2">
    <source>
        <dbReference type="EMBL" id="KAK8888599.1"/>
    </source>
</evidence>
<dbReference type="Proteomes" id="UP001470230">
    <property type="component" value="Unassembled WGS sequence"/>
</dbReference>
<comment type="caution">
    <text evidence="1">The sequence shown here is derived from an EMBL/GenBank/DDBJ whole genome shotgun (WGS) entry which is preliminary data.</text>
</comment>